<comment type="caution">
    <text evidence="3">The sequence shown here is derived from an EMBL/GenBank/DDBJ whole genome shotgun (WGS) entry which is preliminary data.</text>
</comment>
<dbReference type="GO" id="GO:0008202">
    <property type="term" value="P:steroid metabolic process"/>
    <property type="evidence" value="ECO:0007669"/>
    <property type="project" value="TreeGrafter"/>
</dbReference>
<evidence type="ECO:0000313" key="4">
    <source>
        <dbReference type="Proteomes" id="UP001195483"/>
    </source>
</evidence>
<accession>A0AAE0TIQ4</accession>
<dbReference type="EMBL" id="JAEAOA010001692">
    <property type="protein sequence ID" value="KAK3610699.1"/>
    <property type="molecule type" value="Genomic_DNA"/>
</dbReference>
<reference evidence="3" key="2">
    <citation type="journal article" date="2021" name="Genome Biol. Evol.">
        <title>Developing a high-quality reference genome for a parasitic bivalve with doubly uniparental inheritance (Bivalvia: Unionida).</title>
        <authorList>
            <person name="Smith C.H."/>
        </authorList>
    </citation>
    <scope>NUCLEOTIDE SEQUENCE</scope>
    <source>
        <strain evidence="3">CHS0354</strain>
        <tissue evidence="3">Mantle</tissue>
    </source>
</reference>
<protein>
    <submittedName>
        <fullName evidence="3">Uncharacterized protein</fullName>
    </submittedName>
</protein>
<reference evidence="3" key="1">
    <citation type="journal article" date="2021" name="Genome Biol. Evol.">
        <title>A High-Quality Reference Genome for a Parasitic Bivalve with Doubly Uniparental Inheritance (Bivalvia: Unionida).</title>
        <authorList>
            <person name="Smith C.H."/>
        </authorList>
    </citation>
    <scope>NUCLEOTIDE SEQUENCE</scope>
    <source>
        <strain evidence="3">CHS0354</strain>
    </source>
</reference>
<dbReference type="InterPro" id="IPR002347">
    <property type="entry name" value="SDR_fam"/>
</dbReference>
<proteinExistence type="predicted"/>
<evidence type="ECO:0000256" key="2">
    <source>
        <dbReference type="SAM" id="Phobius"/>
    </source>
</evidence>
<sequence length="372" mass="41266">MSFSISWKQSVGLHAFEALYLGVLAVLPFVFTQRLVGLILLIVTGTTILYFLAKIYMTKKIHVKHQGVLITGCDTGFGRGLAMRLDSLGFTVFAGVLNPMDEGADILKSSSTGQLHVLKLDVTKEEDIKDALLYVEKHSASKGLWCLVNNAALNFVGDVEFCTMDMYRRVLEVNLLGMIQVTKTFLPLLRKSKGRVVNVTSAKGKLSLPSCSVYGITKYGGETFSDCLRLEMRKFGVKVVIIEPGNFGGATGMLSSKTLSWLRNMFDEMWEKSSDDVKETYGKDYLEALYNGTVHSASNSAKTIGNVIDAMEDAITNESPQIRYLVNGSKKLIDYNNFLIKIRPFIPDCFLDYLLDKEYNSGLPPVQANHVS</sequence>
<dbReference type="AlphaFoldDB" id="A0AAE0TIQ4"/>
<dbReference type="Proteomes" id="UP001195483">
    <property type="component" value="Unassembled WGS sequence"/>
</dbReference>
<dbReference type="Gene3D" id="3.40.50.720">
    <property type="entry name" value="NAD(P)-binding Rossmann-like Domain"/>
    <property type="match status" value="1"/>
</dbReference>
<dbReference type="PANTHER" id="PTHR43313">
    <property type="entry name" value="SHORT-CHAIN DEHYDROGENASE/REDUCTASE FAMILY 9C"/>
    <property type="match status" value="1"/>
</dbReference>
<gene>
    <name evidence="3" type="ORF">CHS0354_028089</name>
</gene>
<keyword evidence="4" id="KW-1185">Reference proteome</keyword>
<dbReference type="Pfam" id="PF00106">
    <property type="entry name" value="adh_short"/>
    <property type="match status" value="1"/>
</dbReference>
<keyword evidence="1" id="KW-0560">Oxidoreductase</keyword>
<keyword evidence="2" id="KW-0472">Membrane</keyword>
<dbReference type="InterPro" id="IPR020904">
    <property type="entry name" value="Sc_DH/Rdtase_CS"/>
</dbReference>
<dbReference type="GO" id="GO:0016491">
    <property type="term" value="F:oxidoreductase activity"/>
    <property type="evidence" value="ECO:0007669"/>
    <property type="project" value="UniProtKB-KW"/>
</dbReference>
<name>A0AAE0TIQ4_9BIVA</name>
<keyword evidence="2" id="KW-0812">Transmembrane</keyword>
<dbReference type="PROSITE" id="PS00061">
    <property type="entry name" value="ADH_SHORT"/>
    <property type="match status" value="1"/>
</dbReference>
<dbReference type="SUPFAM" id="SSF51735">
    <property type="entry name" value="NAD(P)-binding Rossmann-fold domains"/>
    <property type="match status" value="1"/>
</dbReference>
<feature type="transmembrane region" description="Helical" evidence="2">
    <location>
        <begin position="37"/>
        <end position="57"/>
    </location>
</feature>
<reference evidence="3" key="3">
    <citation type="submission" date="2023-05" db="EMBL/GenBank/DDBJ databases">
        <authorList>
            <person name="Smith C.H."/>
        </authorList>
    </citation>
    <scope>NUCLEOTIDE SEQUENCE</scope>
    <source>
        <strain evidence="3">CHS0354</strain>
        <tissue evidence="3">Mantle</tissue>
    </source>
</reference>
<organism evidence="3 4">
    <name type="scientific">Potamilus streckersoni</name>
    <dbReference type="NCBI Taxonomy" id="2493646"/>
    <lineage>
        <taxon>Eukaryota</taxon>
        <taxon>Metazoa</taxon>
        <taxon>Spiralia</taxon>
        <taxon>Lophotrochozoa</taxon>
        <taxon>Mollusca</taxon>
        <taxon>Bivalvia</taxon>
        <taxon>Autobranchia</taxon>
        <taxon>Heteroconchia</taxon>
        <taxon>Palaeoheterodonta</taxon>
        <taxon>Unionida</taxon>
        <taxon>Unionoidea</taxon>
        <taxon>Unionidae</taxon>
        <taxon>Ambleminae</taxon>
        <taxon>Lampsilini</taxon>
        <taxon>Potamilus</taxon>
    </lineage>
</organism>
<dbReference type="InterPro" id="IPR036291">
    <property type="entry name" value="NAD(P)-bd_dom_sf"/>
</dbReference>
<evidence type="ECO:0000256" key="1">
    <source>
        <dbReference type="ARBA" id="ARBA00023002"/>
    </source>
</evidence>
<dbReference type="PRINTS" id="PR00081">
    <property type="entry name" value="GDHRDH"/>
</dbReference>
<keyword evidence="2" id="KW-1133">Transmembrane helix</keyword>
<feature type="transmembrane region" description="Helical" evidence="2">
    <location>
        <begin position="12"/>
        <end position="31"/>
    </location>
</feature>
<evidence type="ECO:0000313" key="3">
    <source>
        <dbReference type="EMBL" id="KAK3610699.1"/>
    </source>
</evidence>
<dbReference type="PANTHER" id="PTHR43313:SF36">
    <property type="entry name" value="D-BETA-HYDROXYBUTYRATE DEHYDROGENASE, MITOCHONDRIAL"/>
    <property type="match status" value="1"/>
</dbReference>